<dbReference type="InterPro" id="IPR000653">
    <property type="entry name" value="DegT/StrS_aminotransferase"/>
</dbReference>
<proteinExistence type="inferred from homology"/>
<keyword evidence="2" id="KW-0032">Aminotransferase</keyword>
<organism evidence="2 3">
    <name type="scientific">Nostoc punctiforme FACHB-252</name>
    <dbReference type="NCBI Taxonomy" id="1357509"/>
    <lineage>
        <taxon>Bacteria</taxon>
        <taxon>Bacillati</taxon>
        <taxon>Cyanobacteriota</taxon>
        <taxon>Cyanophyceae</taxon>
        <taxon>Nostocales</taxon>
        <taxon>Nostocaceae</taxon>
        <taxon>Nostoc</taxon>
    </lineage>
</organism>
<keyword evidence="1" id="KW-0663">Pyridoxal phosphate</keyword>
<dbReference type="CDD" id="cd00616">
    <property type="entry name" value="AHBA_syn"/>
    <property type="match status" value="1"/>
</dbReference>
<reference evidence="2 3" key="1">
    <citation type="journal article" date="2020" name="ISME J.">
        <title>Comparative genomics reveals insights into cyanobacterial evolution and habitat adaptation.</title>
        <authorList>
            <person name="Chen M.Y."/>
            <person name="Teng W.K."/>
            <person name="Zhao L."/>
            <person name="Hu C.X."/>
            <person name="Zhou Y.K."/>
            <person name="Han B.P."/>
            <person name="Song L.R."/>
            <person name="Shu W.S."/>
        </authorList>
    </citation>
    <scope>NUCLEOTIDE SEQUENCE [LARGE SCALE GENOMIC DNA]</scope>
    <source>
        <strain evidence="2 3">FACHB-252</strain>
    </source>
</reference>
<evidence type="ECO:0000256" key="1">
    <source>
        <dbReference type="RuleBase" id="RU004508"/>
    </source>
</evidence>
<dbReference type="RefSeq" id="WP_190947824.1">
    <property type="nucleotide sequence ID" value="NZ_JACJTC010000001.1"/>
</dbReference>
<dbReference type="Gene3D" id="3.90.1150.10">
    <property type="entry name" value="Aspartate Aminotransferase, domain 1"/>
    <property type="match status" value="1"/>
</dbReference>
<dbReference type="PANTHER" id="PTHR30244">
    <property type="entry name" value="TRANSAMINASE"/>
    <property type="match status" value="1"/>
</dbReference>
<dbReference type="Proteomes" id="UP000606396">
    <property type="component" value="Unassembled WGS sequence"/>
</dbReference>
<comment type="caution">
    <text evidence="2">The sequence shown here is derived from an EMBL/GenBank/DDBJ whole genome shotgun (WGS) entry which is preliminary data.</text>
</comment>
<dbReference type="PANTHER" id="PTHR30244:SF34">
    <property type="entry name" value="DTDP-4-AMINO-4,6-DIDEOXYGALACTOSE TRANSAMINASE"/>
    <property type="match status" value="1"/>
</dbReference>
<dbReference type="InterPro" id="IPR015424">
    <property type="entry name" value="PyrdxlP-dep_Trfase"/>
</dbReference>
<evidence type="ECO:0000313" key="3">
    <source>
        <dbReference type="Proteomes" id="UP000606396"/>
    </source>
</evidence>
<dbReference type="Gene3D" id="3.40.640.10">
    <property type="entry name" value="Type I PLP-dependent aspartate aminotransferase-like (Major domain)"/>
    <property type="match status" value="1"/>
</dbReference>
<name>A0ABR8H309_NOSPU</name>
<evidence type="ECO:0000313" key="2">
    <source>
        <dbReference type="EMBL" id="MBD2609687.1"/>
    </source>
</evidence>
<dbReference type="PIRSF" id="PIRSF000390">
    <property type="entry name" value="PLP_StrS"/>
    <property type="match status" value="1"/>
</dbReference>
<protein>
    <submittedName>
        <fullName evidence="2">DegT/DnrJ/EryC1/StrS family aminotransferase</fullName>
    </submittedName>
</protein>
<gene>
    <name evidence="2" type="ORF">H6G94_00100</name>
</gene>
<comment type="similarity">
    <text evidence="1">Belongs to the DegT/DnrJ/EryC1 family.</text>
</comment>
<sequence>MSEKMQYIPIAKPWMGEAEAEAASRAIMSGWVTQGPEVAAFEQEFAAYVGANYACAVSNCTTALHLALLAVGVQPRDEVITVSHSYIATANSIRYCGAIPVFVDIEPQTYNINPMLIEDVISKRTRAILIVHQIGMPCNLKAILDIAHRYQLPVVEDAACAIGSEILWNGQWEKIGKPHGDIACFSFHPRKIISTGDGGMLTTNNPQWDKQFRLWRQHGMSVPDTVRHGAKQVIFESYPMLGYNYRMTDIQAAVGREQLKRLPEILEQRRYLAQRYQEKLADVPGLKLPTEPSWAKSNWQSFCVRLTERCDQLQAMQQMLDAGIATRRGIMCAHRESAYQTEAWSCGVEPKACECEVGKCDRLSESEQAQDHTVLLPLFHQMTEQEQDYVVEVLKVACQF</sequence>
<dbReference type="InterPro" id="IPR015422">
    <property type="entry name" value="PyrdxlP-dep_Trfase_small"/>
</dbReference>
<dbReference type="InterPro" id="IPR015421">
    <property type="entry name" value="PyrdxlP-dep_Trfase_major"/>
</dbReference>
<keyword evidence="3" id="KW-1185">Reference proteome</keyword>
<dbReference type="Pfam" id="PF01041">
    <property type="entry name" value="DegT_DnrJ_EryC1"/>
    <property type="match status" value="1"/>
</dbReference>
<dbReference type="SUPFAM" id="SSF53383">
    <property type="entry name" value="PLP-dependent transferases"/>
    <property type="match status" value="1"/>
</dbReference>
<keyword evidence="2" id="KW-0808">Transferase</keyword>
<accession>A0ABR8H309</accession>
<dbReference type="GO" id="GO:0008483">
    <property type="term" value="F:transaminase activity"/>
    <property type="evidence" value="ECO:0007669"/>
    <property type="project" value="UniProtKB-KW"/>
</dbReference>
<dbReference type="EMBL" id="JACJTC010000001">
    <property type="protein sequence ID" value="MBD2609687.1"/>
    <property type="molecule type" value="Genomic_DNA"/>
</dbReference>